<sequence>MRRHGRIGAGERSLLRQGRFTGRPSEMTVSADGRGEDIRSVRVGGGVAFVAEGRLHELPSA</sequence>
<keyword evidence="3" id="KW-1185">Reference proteome</keyword>
<dbReference type="EMBL" id="JBBKAM010000002">
    <property type="protein sequence ID" value="MEJ8640348.1"/>
    <property type="molecule type" value="Genomic_DNA"/>
</dbReference>
<dbReference type="SUPFAM" id="SSF54506">
    <property type="entry name" value="Diaminopimelate epimerase-like"/>
    <property type="match status" value="1"/>
</dbReference>
<protein>
    <recommendedName>
        <fullName evidence="4">PhzF family phenazine biosynthesis protein</fullName>
    </recommendedName>
</protein>
<evidence type="ECO:0000256" key="1">
    <source>
        <dbReference type="SAM" id="MobiDB-lite"/>
    </source>
</evidence>
<evidence type="ECO:0000313" key="2">
    <source>
        <dbReference type="EMBL" id="MEJ8640348.1"/>
    </source>
</evidence>
<proteinExistence type="predicted"/>
<gene>
    <name evidence="2" type="ORF">WKI68_00730</name>
</gene>
<name>A0ABU8TXK7_9ACTN</name>
<dbReference type="Gene3D" id="3.10.310.10">
    <property type="entry name" value="Diaminopimelate Epimerase, Chain A, domain 1"/>
    <property type="match status" value="1"/>
</dbReference>
<comment type="caution">
    <text evidence="2">The sequence shown here is derived from an EMBL/GenBank/DDBJ whole genome shotgun (WGS) entry which is preliminary data.</text>
</comment>
<reference evidence="2 3" key="1">
    <citation type="submission" date="2024-03" db="EMBL/GenBank/DDBJ databases">
        <title>Novel Streptomyces species of biotechnological and ecological value are a feature of Machair soil.</title>
        <authorList>
            <person name="Prole J.R."/>
            <person name="Goodfellow M."/>
            <person name="Allenby N."/>
            <person name="Ward A.C."/>
        </authorList>
    </citation>
    <scope>NUCLEOTIDE SEQUENCE [LARGE SCALE GENOMIC DNA]</scope>
    <source>
        <strain evidence="2 3">MS1.HAVA.3</strain>
    </source>
</reference>
<organism evidence="2 3">
    <name type="scientific">Streptomyces caledonius</name>
    <dbReference type="NCBI Taxonomy" id="3134107"/>
    <lineage>
        <taxon>Bacteria</taxon>
        <taxon>Bacillati</taxon>
        <taxon>Actinomycetota</taxon>
        <taxon>Actinomycetes</taxon>
        <taxon>Kitasatosporales</taxon>
        <taxon>Streptomycetaceae</taxon>
        <taxon>Streptomyces</taxon>
    </lineage>
</organism>
<feature type="region of interest" description="Disordered" evidence="1">
    <location>
        <begin position="1"/>
        <end position="33"/>
    </location>
</feature>
<accession>A0ABU8TXK7</accession>
<evidence type="ECO:0008006" key="4">
    <source>
        <dbReference type="Google" id="ProtNLM"/>
    </source>
</evidence>
<dbReference type="Proteomes" id="UP001382904">
    <property type="component" value="Unassembled WGS sequence"/>
</dbReference>
<evidence type="ECO:0000313" key="3">
    <source>
        <dbReference type="Proteomes" id="UP001382904"/>
    </source>
</evidence>